<protein>
    <submittedName>
        <fullName evidence="1">Uncharacterized protein</fullName>
    </submittedName>
</protein>
<dbReference type="EMBL" id="BAAABM010000007">
    <property type="protein sequence ID" value="GAA0325022.1"/>
    <property type="molecule type" value="Genomic_DNA"/>
</dbReference>
<organism evidence="1 2">
    <name type="scientific">Actinoallomurus spadix</name>
    <dbReference type="NCBI Taxonomy" id="79912"/>
    <lineage>
        <taxon>Bacteria</taxon>
        <taxon>Bacillati</taxon>
        <taxon>Actinomycetota</taxon>
        <taxon>Actinomycetes</taxon>
        <taxon>Streptosporangiales</taxon>
        <taxon>Thermomonosporaceae</taxon>
        <taxon>Actinoallomurus</taxon>
    </lineage>
</organism>
<gene>
    <name evidence="1" type="ORF">GCM10010151_13680</name>
</gene>
<comment type="caution">
    <text evidence="1">The sequence shown here is derived from an EMBL/GenBank/DDBJ whole genome shotgun (WGS) entry which is preliminary data.</text>
</comment>
<sequence length="63" mass="6644">MLIDCAKCELRNVGCADCVVSTMPAIPESGFDLGPLERRALGVLAAEGLIPPLRMTISVDRAS</sequence>
<name>A0ABN0W4T9_9ACTN</name>
<proteinExistence type="predicted"/>
<keyword evidence="2" id="KW-1185">Reference proteome</keyword>
<evidence type="ECO:0000313" key="1">
    <source>
        <dbReference type="EMBL" id="GAA0325022.1"/>
    </source>
</evidence>
<accession>A0ABN0W4T9</accession>
<dbReference type="Proteomes" id="UP001501822">
    <property type="component" value="Unassembled WGS sequence"/>
</dbReference>
<dbReference type="RefSeq" id="WP_252799930.1">
    <property type="nucleotide sequence ID" value="NZ_BAAABM010000007.1"/>
</dbReference>
<reference evidence="1 2" key="1">
    <citation type="journal article" date="2019" name="Int. J. Syst. Evol. Microbiol.">
        <title>The Global Catalogue of Microorganisms (GCM) 10K type strain sequencing project: providing services to taxonomists for standard genome sequencing and annotation.</title>
        <authorList>
            <consortium name="The Broad Institute Genomics Platform"/>
            <consortium name="The Broad Institute Genome Sequencing Center for Infectious Disease"/>
            <person name="Wu L."/>
            <person name="Ma J."/>
        </authorList>
    </citation>
    <scope>NUCLEOTIDE SEQUENCE [LARGE SCALE GENOMIC DNA]</scope>
    <source>
        <strain evidence="1 2">JCM 3146</strain>
    </source>
</reference>
<evidence type="ECO:0000313" key="2">
    <source>
        <dbReference type="Proteomes" id="UP001501822"/>
    </source>
</evidence>